<gene>
    <name evidence="5" type="ORF">CLV93_10463</name>
    <name evidence="4" type="ORF">JCM18694_22300</name>
</gene>
<evidence type="ECO:0000313" key="7">
    <source>
        <dbReference type="Proteomes" id="UP000396862"/>
    </source>
</evidence>
<dbReference type="EMBL" id="BLAU01000001">
    <property type="protein sequence ID" value="GET21984.1"/>
    <property type="molecule type" value="Genomic_DNA"/>
</dbReference>
<dbReference type="Proteomes" id="UP000240621">
    <property type="component" value="Unassembled WGS sequence"/>
</dbReference>
<feature type="domain" description="Bacterial sugar transferase" evidence="3">
    <location>
        <begin position="7"/>
        <end position="182"/>
    </location>
</feature>
<reference evidence="4 7" key="2">
    <citation type="submission" date="2019-10" db="EMBL/GenBank/DDBJ databases">
        <title>Prolixibacter strains distinguished by the presence of nitrate reductase genes were adept at nitrate-dependent anaerobic corrosion of metallic iron and carbon steel.</title>
        <authorList>
            <person name="Iino T."/>
            <person name="Shono N."/>
            <person name="Ito K."/>
            <person name="Nakamura R."/>
            <person name="Sueoka K."/>
            <person name="Harayama S."/>
            <person name="Ohkuma M."/>
        </authorList>
    </citation>
    <scope>NUCLEOTIDE SEQUENCE [LARGE SCALE GENOMIC DNA]</scope>
    <source>
        <strain evidence="4 7">MIC1-1</strain>
    </source>
</reference>
<keyword evidence="2" id="KW-0812">Transmembrane</keyword>
<keyword evidence="7" id="KW-1185">Reference proteome</keyword>
<dbReference type="PANTHER" id="PTHR30576:SF8">
    <property type="entry name" value="UNDECAPRENYL-PHOSPHATE GALACTOSE PHOSPHOTRANSFERASE"/>
    <property type="match status" value="1"/>
</dbReference>
<evidence type="ECO:0000256" key="1">
    <source>
        <dbReference type="ARBA" id="ARBA00006464"/>
    </source>
</evidence>
<evidence type="ECO:0000313" key="4">
    <source>
        <dbReference type="EMBL" id="GET21984.1"/>
    </source>
</evidence>
<dbReference type="OrthoDB" id="9808602at2"/>
<dbReference type="AlphaFoldDB" id="A0A2P8CDS0"/>
<keyword evidence="5" id="KW-0808">Transferase</keyword>
<evidence type="ECO:0000313" key="5">
    <source>
        <dbReference type="EMBL" id="PSK83133.1"/>
    </source>
</evidence>
<dbReference type="PANTHER" id="PTHR30576">
    <property type="entry name" value="COLANIC BIOSYNTHESIS UDP-GLUCOSE LIPID CARRIER TRANSFERASE"/>
    <property type="match status" value="1"/>
</dbReference>
<name>A0A2P8CDS0_9BACT</name>
<reference evidence="5 6" key="1">
    <citation type="submission" date="2018-03" db="EMBL/GenBank/DDBJ databases">
        <title>Genomic Encyclopedia of Archaeal and Bacterial Type Strains, Phase II (KMG-II): from individual species to whole genera.</title>
        <authorList>
            <person name="Goeker M."/>
        </authorList>
    </citation>
    <scope>NUCLEOTIDE SEQUENCE [LARGE SCALE GENOMIC DNA]</scope>
    <source>
        <strain evidence="5 6">DSM 27267</strain>
    </source>
</reference>
<comment type="similarity">
    <text evidence="1">Belongs to the bacterial sugar transferase family.</text>
</comment>
<dbReference type="GO" id="GO:0016780">
    <property type="term" value="F:phosphotransferase activity, for other substituted phosphate groups"/>
    <property type="evidence" value="ECO:0007669"/>
    <property type="project" value="TreeGrafter"/>
</dbReference>
<proteinExistence type="inferred from homology"/>
<keyword evidence="2" id="KW-0472">Membrane</keyword>
<sequence length="202" mass="23880">MYRYLFKPLLDFVLALIGIILLSPLFLIILVWLTISTRGNPFFNQERPGKNGKLFRLYKFRTMNNKRNKEGELLADHLRVTRTGNFLRNSSLDEIPQLLNVLKGELSLIGPRPLLKQYLPLYNERQTKRHDVKPGITGWAQVNGRNDLSWEEKFEYDVYYVEHLSLNLDIKILYLTITKVFKREGIYAPHRERMEYFKGTTT</sequence>
<accession>A0A2P8CDS0</accession>
<evidence type="ECO:0000256" key="2">
    <source>
        <dbReference type="SAM" id="Phobius"/>
    </source>
</evidence>
<dbReference type="EMBL" id="PYGC01000004">
    <property type="protein sequence ID" value="PSK83133.1"/>
    <property type="molecule type" value="Genomic_DNA"/>
</dbReference>
<dbReference type="InterPro" id="IPR003362">
    <property type="entry name" value="Bact_transf"/>
</dbReference>
<dbReference type="RefSeq" id="WP_106541937.1">
    <property type="nucleotide sequence ID" value="NZ_BLAU01000001.1"/>
</dbReference>
<keyword evidence="2" id="KW-1133">Transmembrane helix</keyword>
<protein>
    <submittedName>
        <fullName evidence="5">Lipopolysaccharide/colanic/teichoic acid biosynthesis glycosyltransferase</fullName>
    </submittedName>
    <submittedName>
        <fullName evidence="4">Sugar transferase</fullName>
    </submittedName>
</protein>
<organism evidence="5 6">
    <name type="scientific">Prolixibacter denitrificans</name>
    <dbReference type="NCBI Taxonomy" id="1541063"/>
    <lineage>
        <taxon>Bacteria</taxon>
        <taxon>Pseudomonadati</taxon>
        <taxon>Bacteroidota</taxon>
        <taxon>Bacteroidia</taxon>
        <taxon>Marinilabiliales</taxon>
        <taxon>Prolixibacteraceae</taxon>
        <taxon>Prolixibacter</taxon>
    </lineage>
</organism>
<dbReference type="Pfam" id="PF02397">
    <property type="entry name" value="Bac_transf"/>
    <property type="match status" value="1"/>
</dbReference>
<comment type="caution">
    <text evidence="5">The sequence shown here is derived from an EMBL/GenBank/DDBJ whole genome shotgun (WGS) entry which is preliminary data.</text>
</comment>
<dbReference type="Proteomes" id="UP000396862">
    <property type="component" value="Unassembled WGS sequence"/>
</dbReference>
<evidence type="ECO:0000259" key="3">
    <source>
        <dbReference type="Pfam" id="PF02397"/>
    </source>
</evidence>
<evidence type="ECO:0000313" key="6">
    <source>
        <dbReference type="Proteomes" id="UP000240621"/>
    </source>
</evidence>
<feature type="transmembrane region" description="Helical" evidence="2">
    <location>
        <begin position="12"/>
        <end position="35"/>
    </location>
</feature>